<dbReference type="PROSITE" id="PS01302">
    <property type="entry name" value="UPF0758"/>
    <property type="match status" value="1"/>
</dbReference>
<dbReference type="NCBIfam" id="TIGR00608">
    <property type="entry name" value="radc"/>
    <property type="match status" value="1"/>
</dbReference>
<dbReference type="GO" id="GO:0008237">
    <property type="term" value="F:metallopeptidase activity"/>
    <property type="evidence" value="ECO:0007669"/>
    <property type="project" value="UniProtKB-KW"/>
</dbReference>
<protein>
    <submittedName>
        <fullName evidence="8">DNA repair protein RadC</fullName>
    </submittedName>
</protein>
<accession>A0A9D9EFK8</accession>
<reference evidence="8" key="1">
    <citation type="submission" date="2020-10" db="EMBL/GenBank/DDBJ databases">
        <authorList>
            <person name="Gilroy R."/>
        </authorList>
    </citation>
    <scope>NUCLEOTIDE SEQUENCE</scope>
    <source>
        <strain evidence="8">D5-748</strain>
    </source>
</reference>
<evidence type="ECO:0000313" key="8">
    <source>
        <dbReference type="EMBL" id="MBO8445430.1"/>
    </source>
</evidence>
<dbReference type="InterPro" id="IPR046778">
    <property type="entry name" value="UPF0758_N"/>
</dbReference>
<evidence type="ECO:0000256" key="4">
    <source>
        <dbReference type="ARBA" id="ARBA00022833"/>
    </source>
</evidence>
<dbReference type="PANTHER" id="PTHR30471:SF3">
    <property type="entry name" value="UPF0758 PROTEIN YEES-RELATED"/>
    <property type="match status" value="1"/>
</dbReference>
<dbReference type="PROSITE" id="PS50249">
    <property type="entry name" value="MPN"/>
    <property type="match status" value="1"/>
</dbReference>
<sequence length="239" mass="26470">MKRTDGKTDMKMKELCPDERPREKMISKGADSLSNAELLAILLRTGTGRHNVLETAQMLLKMAEGSLSGLVSMSVEKMCSIGGIGQGKAVTVAAALELGKRYGREICRLDRVPITGPEMIYRMMLPEMRGLRHEECWVLYLNRANYVIGKERFSKGGLDSTTVDVRMIVKTAIEKLASGVILVHNHPSGNPTPGQTDIKLTGRLKAAMETFDISLVDHVVMCDDRFYSFSDEGMTVCRI</sequence>
<evidence type="ECO:0000259" key="7">
    <source>
        <dbReference type="PROSITE" id="PS50249"/>
    </source>
</evidence>
<keyword evidence="5" id="KW-0482">Metalloprotease</keyword>
<evidence type="ECO:0000256" key="3">
    <source>
        <dbReference type="ARBA" id="ARBA00022801"/>
    </source>
</evidence>
<dbReference type="Gene3D" id="3.40.140.10">
    <property type="entry name" value="Cytidine Deaminase, domain 2"/>
    <property type="match status" value="1"/>
</dbReference>
<keyword evidence="3" id="KW-0378">Hydrolase</keyword>
<dbReference type="CDD" id="cd08071">
    <property type="entry name" value="MPN_DUF2466"/>
    <property type="match status" value="1"/>
</dbReference>
<evidence type="ECO:0000256" key="2">
    <source>
        <dbReference type="ARBA" id="ARBA00022723"/>
    </source>
</evidence>
<comment type="similarity">
    <text evidence="6">Belongs to the UPF0758 family.</text>
</comment>
<evidence type="ECO:0000256" key="6">
    <source>
        <dbReference type="RuleBase" id="RU003797"/>
    </source>
</evidence>
<keyword evidence="4" id="KW-0862">Zinc</keyword>
<dbReference type="GO" id="GO:0006508">
    <property type="term" value="P:proteolysis"/>
    <property type="evidence" value="ECO:0007669"/>
    <property type="project" value="UniProtKB-KW"/>
</dbReference>
<dbReference type="InterPro" id="IPR001405">
    <property type="entry name" value="UPF0758"/>
</dbReference>
<name>A0A9D9EFK8_9BACT</name>
<dbReference type="PANTHER" id="PTHR30471">
    <property type="entry name" value="DNA REPAIR PROTEIN RADC"/>
    <property type="match status" value="1"/>
</dbReference>
<organism evidence="8 9">
    <name type="scientific">Candidatus Cryptobacteroides merdavium</name>
    <dbReference type="NCBI Taxonomy" id="2840769"/>
    <lineage>
        <taxon>Bacteria</taxon>
        <taxon>Pseudomonadati</taxon>
        <taxon>Bacteroidota</taxon>
        <taxon>Bacteroidia</taxon>
        <taxon>Bacteroidales</taxon>
        <taxon>Candidatus Cryptobacteroides</taxon>
    </lineage>
</organism>
<keyword evidence="1" id="KW-0645">Protease</keyword>
<dbReference type="InterPro" id="IPR025657">
    <property type="entry name" value="RadC_JAB"/>
</dbReference>
<evidence type="ECO:0000256" key="5">
    <source>
        <dbReference type="ARBA" id="ARBA00023049"/>
    </source>
</evidence>
<dbReference type="InterPro" id="IPR020891">
    <property type="entry name" value="UPF0758_CS"/>
</dbReference>
<dbReference type="NCBIfam" id="NF000642">
    <property type="entry name" value="PRK00024.1"/>
    <property type="match status" value="1"/>
</dbReference>
<dbReference type="Pfam" id="PF20582">
    <property type="entry name" value="UPF0758_N"/>
    <property type="match status" value="1"/>
</dbReference>
<dbReference type="AlphaFoldDB" id="A0A9D9EFK8"/>
<keyword evidence="2" id="KW-0479">Metal-binding</keyword>
<reference evidence="8" key="2">
    <citation type="journal article" date="2021" name="PeerJ">
        <title>Extensive microbial diversity within the chicken gut microbiome revealed by metagenomics and culture.</title>
        <authorList>
            <person name="Gilroy R."/>
            <person name="Ravi A."/>
            <person name="Getino M."/>
            <person name="Pursley I."/>
            <person name="Horton D.L."/>
            <person name="Alikhan N.F."/>
            <person name="Baker D."/>
            <person name="Gharbi K."/>
            <person name="Hall N."/>
            <person name="Watson M."/>
            <person name="Adriaenssens E.M."/>
            <person name="Foster-Nyarko E."/>
            <person name="Jarju S."/>
            <person name="Secka A."/>
            <person name="Antonio M."/>
            <person name="Oren A."/>
            <person name="Chaudhuri R.R."/>
            <person name="La Ragione R."/>
            <person name="Hildebrand F."/>
            <person name="Pallen M.J."/>
        </authorList>
    </citation>
    <scope>NUCLEOTIDE SEQUENCE</scope>
    <source>
        <strain evidence="8">D5-748</strain>
    </source>
</reference>
<evidence type="ECO:0000256" key="1">
    <source>
        <dbReference type="ARBA" id="ARBA00022670"/>
    </source>
</evidence>
<comment type="caution">
    <text evidence="8">The sequence shown here is derived from an EMBL/GenBank/DDBJ whole genome shotgun (WGS) entry which is preliminary data.</text>
</comment>
<dbReference type="InterPro" id="IPR037518">
    <property type="entry name" value="MPN"/>
</dbReference>
<evidence type="ECO:0000313" key="9">
    <source>
        <dbReference type="Proteomes" id="UP000823619"/>
    </source>
</evidence>
<gene>
    <name evidence="8" type="primary">radC</name>
    <name evidence="8" type="ORF">IAC23_07035</name>
</gene>
<dbReference type="Pfam" id="PF04002">
    <property type="entry name" value="RadC"/>
    <property type="match status" value="1"/>
</dbReference>
<dbReference type="EMBL" id="JADIMO010000090">
    <property type="protein sequence ID" value="MBO8445430.1"/>
    <property type="molecule type" value="Genomic_DNA"/>
</dbReference>
<feature type="domain" description="MPN" evidence="7">
    <location>
        <begin position="113"/>
        <end position="235"/>
    </location>
</feature>
<dbReference type="GO" id="GO:0046872">
    <property type="term" value="F:metal ion binding"/>
    <property type="evidence" value="ECO:0007669"/>
    <property type="project" value="UniProtKB-KW"/>
</dbReference>
<proteinExistence type="inferred from homology"/>
<dbReference type="Proteomes" id="UP000823619">
    <property type="component" value="Unassembled WGS sequence"/>
</dbReference>